<feature type="transmembrane region" description="Helical" evidence="1">
    <location>
        <begin position="217"/>
        <end position="240"/>
    </location>
</feature>
<feature type="transmembrane region" description="Helical" evidence="1">
    <location>
        <begin position="76"/>
        <end position="95"/>
    </location>
</feature>
<dbReference type="Pfam" id="PF20151">
    <property type="entry name" value="DUF6533"/>
    <property type="match status" value="1"/>
</dbReference>
<evidence type="ECO:0000313" key="3">
    <source>
        <dbReference type="EMBL" id="TCD64092.1"/>
    </source>
</evidence>
<accession>A0A4R0R9B9</accession>
<dbReference type="InterPro" id="IPR045340">
    <property type="entry name" value="DUF6533"/>
</dbReference>
<keyword evidence="1" id="KW-0812">Transmembrane</keyword>
<gene>
    <name evidence="3" type="ORF">EIP91_004564</name>
</gene>
<keyword evidence="4" id="KW-1185">Reference proteome</keyword>
<keyword evidence="1" id="KW-1133">Transmembrane helix</keyword>
<dbReference type="EMBL" id="RWJN01000257">
    <property type="protein sequence ID" value="TCD64092.1"/>
    <property type="molecule type" value="Genomic_DNA"/>
</dbReference>
<evidence type="ECO:0000313" key="4">
    <source>
        <dbReference type="Proteomes" id="UP000292702"/>
    </source>
</evidence>
<evidence type="ECO:0000256" key="1">
    <source>
        <dbReference type="SAM" id="Phobius"/>
    </source>
</evidence>
<evidence type="ECO:0000259" key="2">
    <source>
        <dbReference type="Pfam" id="PF20151"/>
    </source>
</evidence>
<sequence length="359" mass="40760">MPVFFEYLDIVASLAFLVWDWIIHIDDEVEYIWMSSSNWMTWMYLFLRYFPIVVECSLVVLSNARPSLSICKSWHVYQAFSIVILTIAVEVVLVVRIYALWSRKKAIIVPVLVLWLVEMASMIVSMCFAVPRMRYVGPCMVTYAPPCLMGYWMSTLAFESILWVLTLVKFFQFAPLHRRQGTLLHVFMRDGTWAYTVTFVVMLVNGIAVNAHVHTPLAGVCYQWAMAGFSCAGSHMLLNLRQFAHQANNRCHKGHTHDPALAHQHSSGLCFAAPGRHMRSAFFTTEIDLYSQTAGPQAQARALAIKFDDGWEESVTDSISVDTTQSESEGEVVAMTPSTIAVQDQDQVHEEERRGARMV</sequence>
<feature type="transmembrane region" description="Helical" evidence="1">
    <location>
        <begin position="44"/>
        <end position="64"/>
    </location>
</feature>
<feature type="transmembrane region" description="Helical" evidence="1">
    <location>
        <begin position="107"/>
        <end position="131"/>
    </location>
</feature>
<comment type="caution">
    <text evidence="3">The sequence shown here is derived from an EMBL/GenBank/DDBJ whole genome shotgun (WGS) entry which is preliminary data.</text>
</comment>
<keyword evidence="1" id="KW-0472">Membrane</keyword>
<name>A0A4R0R9B9_9APHY</name>
<feature type="transmembrane region" description="Helical" evidence="1">
    <location>
        <begin position="6"/>
        <end position="23"/>
    </location>
</feature>
<feature type="domain" description="DUF6533" evidence="2">
    <location>
        <begin position="10"/>
        <end position="53"/>
    </location>
</feature>
<dbReference type="AlphaFoldDB" id="A0A4R0R9B9"/>
<feature type="transmembrane region" description="Helical" evidence="1">
    <location>
        <begin position="151"/>
        <end position="171"/>
    </location>
</feature>
<feature type="transmembrane region" description="Helical" evidence="1">
    <location>
        <begin position="192"/>
        <end position="211"/>
    </location>
</feature>
<organism evidence="3 4">
    <name type="scientific">Steccherinum ochraceum</name>
    <dbReference type="NCBI Taxonomy" id="92696"/>
    <lineage>
        <taxon>Eukaryota</taxon>
        <taxon>Fungi</taxon>
        <taxon>Dikarya</taxon>
        <taxon>Basidiomycota</taxon>
        <taxon>Agaricomycotina</taxon>
        <taxon>Agaricomycetes</taxon>
        <taxon>Polyporales</taxon>
        <taxon>Steccherinaceae</taxon>
        <taxon>Steccherinum</taxon>
    </lineage>
</organism>
<protein>
    <recommendedName>
        <fullName evidence="2">DUF6533 domain-containing protein</fullName>
    </recommendedName>
</protein>
<reference evidence="3 4" key="1">
    <citation type="submission" date="2018-11" db="EMBL/GenBank/DDBJ databases">
        <title>Genome assembly of Steccherinum ochraceum LE-BIN_3174, the white-rot fungus of the Steccherinaceae family (The Residual Polyporoid clade, Polyporales, Basidiomycota).</title>
        <authorList>
            <person name="Fedorova T.V."/>
            <person name="Glazunova O.A."/>
            <person name="Landesman E.O."/>
            <person name="Moiseenko K.V."/>
            <person name="Psurtseva N.V."/>
            <person name="Savinova O.S."/>
            <person name="Shakhova N.V."/>
            <person name="Tyazhelova T.V."/>
            <person name="Vasina D.V."/>
        </authorList>
    </citation>
    <scope>NUCLEOTIDE SEQUENCE [LARGE SCALE GENOMIC DNA]</scope>
    <source>
        <strain evidence="3 4">LE-BIN_3174</strain>
    </source>
</reference>
<dbReference type="Proteomes" id="UP000292702">
    <property type="component" value="Unassembled WGS sequence"/>
</dbReference>
<dbReference type="OrthoDB" id="2637653at2759"/>
<proteinExistence type="predicted"/>